<dbReference type="KEGG" id="spu:115923820"/>
<feature type="transmembrane region" description="Helical" evidence="2">
    <location>
        <begin position="267"/>
        <end position="288"/>
    </location>
</feature>
<sequence>MRFDAGKYISLVYKDGQSIADHTTRVELQIDYPPGKASCDVSEEKGGDWVSIDCTAKVGSLSGKIECYQDGVWIPPLTDPTETDTTLKQKINITTNQPVFCCSSALTEYKERCECNDTALYLDDAISSDPCPTISTETSTISIDKTQDLGEKSQSSNTSNYTLTSHTTSTNANKMYKPFLIAIIIYYITIANLIRMFIRNAIHFYQLRQERKNNSNDESHNLKAIILYYISGIGLAILMILNTISVYQMWPENKNNSNDSESHKKAIFIYVYYISATGVIILFLLNSFQSNQLIQERKQNSNGESQKPLLSGNVHYHYALKCETEKLNQMMMQELATHKTQNNVY</sequence>
<keyword evidence="2" id="KW-1133">Transmembrane helix</keyword>
<keyword evidence="4" id="KW-1185">Reference proteome</keyword>
<dbReference type="GeneID" id="115923820"/>
<organism evidence="3 4">
    <name type="scientific">Strongylocentrotus purpuratus</name>
    <name type="common">Purple sea urchin</name>
    <dbReference type="NCBI Taxonomy" id="7668"/>
    <lineage>
        <taxon>Eukaryota</taxon>
        <taxon>Metazoa</taxon>
        <taxon>Echinodermata</taxon>
        <taxon>Eleutherozoa</taxon>
        <taxon>Echinozoa</taxon>
        <taxon>Echinoidea</taxon>
        <taxon>Euechinoidea</taxon>
        <taxon>Echinacea</taxon>
        <taxon>Camarodonta</taxon>
        <taxon>Echinidea</taxon>
        <taxon>Strongylocentrotidae</taxon>
        <taxon>Strongylocentrotus</taxon>
    </lineage>
</organism>
<evidence type="ECO:0000256" key="1">
    <source>
        <dbReference type="SAM" id="MobiDB-lite"/>
    </source>
</evidence>
<feature type="compositionally biased region" description="Polar residues" evidence="1">
    <location>
        <begin position="152"/>
        <end position="164"/>
    </location>
</feature>
<keyword evidence="2" id="KW-0472">Membrane</keyword>
<name>A0A7M7NV65_STRPU</name>
<evidence type="ECO:0000256" key="2">
    <source>
        <dbReference type="SAM" id="Phobius"/>
    </source>
</evidence>
<proteinExistence type="predicted"/>
<feature type="region of interest" description="Disordered" evidence="1">
    <location>
        <begin position="145"/>
        <end position="164"/>
    </location>
</feature>
<dbReference type="EnsemblMetazoa" id="XM_030985171">
    <property type="protein sequence ID" value="XP_030841031"/>
    <property type="gene ID" value="LOC115923820"/>
</dbReference>
<feature type="transmembrane region" description="Helical" evidence="2">
    <location>
        <begin position="226"/>
        <end position="247"/>
    </location>
</feature>
<reference evidence="3" key="2">
    <citation type="submission" date="2021-01" db="UniProtKB">
        <authorList>
            <consortium name="EnsemblMetazoa"/>
        </authorList>
    </citation>
    <scope>IDENTIFICATION</scope>
</reference>
<dbReference type="AlphaFoldDB" id="A0A7M7NV65"/>
<dbReference type="RefSeq" id="XP_030841031.1">
    <property type="nucleotide sequence ID" value="XM_030985171.1"/>
</dbReference>
<dbReference type="Proteomes" id="UP000007110">
    <property type="component" value="Unassembled WGS sequence"/>
</dbReference>
<protein>
    <submittedName>
        <fullName evidence="3">Uncharacterized protein</fullName>
    </submittedName>
</protein>
<evidence type="ECO:0000313" key="4">
    <source>
        <dbReference type="Proteomes" id="UP000007110"/>
    </source>
</evidence>
<dbReference type="InParanoid" id="A0A7M7NV65"/>
<feature type="transmembrane region" description="Helical" evidence="2">
    <location>
        <begin position="179"/>
        <end position="198"/>
    </location>
</feature>
<accession>A0A7M7NV65</accession>
<evidence type="ECO:0000313" key="3">
    <source>
        <dbReference type="EnsemblMetazoa" id="XP_030841031"/>
    </source>
</evidence>
<keyword evidence="2" id="KW-0812">Transmembrane</keyword>
<reference evidence="4" key="1">
    <citation type="submission" date="2015-02" db="EMBL/GenBank/DDBJ databases">
        <title>Genome sequencing for Strongylocentrotus purpuratus.</title>
        <authorList>
            <person name="Murali S."/>
            <person name="Liu Y."/>
            <person name="Vee V."/>
            <person name="English A."/>
            <person name="Wang M."/>
            <person name="Skinner E."/>
            <person name="Han Y."/>
            <person name="Muzny D.M."/>
            <person name="Worley K.C."/>
            <person name="Gibbs R.A."/>
        </authorList>
    </citation>
    <scope>NUCLEOTIDE SEQUENCE</scope>
</reference>